<name>A0A318IIJ7_9BACT</name>
<dbReference type="PROSITE" id="PS51273">
    <property type="entry name" value="GATASE_TYPE_1"/>
    <property type="match status" value="1"/>
</dbReference>
<dbReference type="AlphaFoldDB" id="A0A318IIJ7"/>
<dbReference type="GO" id="GO:0000162">
    <property type="term" value="P:L-tryptophan biosynthetic process"/>
    <property type="evidence" value="ECO:0007669"/>
    <property type="project" value="TreeGrafter"/>
</dbReference>
<dbReference type="InterPro" id="IPR050472">
    <property type="entry name" value="Anth_synth/Amidotransfase"/>
</dbReference>
<keyword evidence="4" id="KW-1185">Reference proteome</keyword>
<dbReference type="PRINTS" id="PR00096">
    <property type="entry name" value="GATASE"/>
</dbReference>
<dbReference type="InterPro" id="IPR017926">
    <property type="entry name" value="GATASE"/>
</dbReference>
<dbReference type="STRING" id="1122991.GCA_000613445_03293"/>
<dbReference type="Gene3D" id="3.40.50.880">
    <property type="match status" value="1"/>
</dbReference>
<sequence>MITYTTKGVTQKKTMNIVIIDNYDSFTYNLVHLIASLGANVTVLKNDNLDLVQLENFDKIVLSPGPGLPEEAGKTMDVIKTYASIKPILGVCLGHQAIALAYGASLTNLPTVCHGLSTIGLNLGNDPIFKGLPAKVAMGRYHSWVVTRESVCPPLEITALSDDGLVMGIRHKHLKLHGIQFHPESILTPEGKTIVNNWLYND</sequence>
<dbReference type="PRINTS" id="PR00097">
    <property type="entry name" value="ANTSNTHASEII"/>
</dbReference>
<dbReference type="EMBL" id="QJJX01000002">
    <property type="protein sequence ID" value="PXX24431.1"/>
    <property type="molecule type" value="Genomic_DNA"/>
</dbReference>
<dbReference type="Proteomes" id="UP000248314">
    <property type="component" value="Unassembled WGS sequence"/>
</dbReference>
<evidence type="ECO:0000313" key="3">
    <source>
        <dbReference type="EMBL" id="PXX24431.1"/>
    </source>
</evidence>
<dbReference type="PRINTS" id="PR00099">
    <property type="entry name" value="CPSGATASE"/>
</dbReference>
<comment type="caution">
    <text evidence="3">The sequence shown here is derived from an EMBL/GenBank/DDBJ whole genome shotgun (WGS) entry which is preliminary data.</text>
</comment>
<dbReference type="InterPro" id="IPR029062">
    <property type="entry name" value="Class_I_gatase-like"/>
</dbReference>
<protein>
    <submittedName>
        <fullName evidence="3">Anthranilate synthase component 2</fullName>
    </submittedName>
</protein>
<gene>
    <name evidence="3" type="ORF">EJ73_00236</name>
</gene>
<proteinExistence type="predicted"/>
<dbReference type="FunFam" id="3.40.50.880:FF:000003">
    <property type="entry name" value="Anthranilate synthase component II"/>
    <property type="match status" value="1"/>
</dbReference>
<accession>A0A318IIJ7</accession>
<evidence type="ECO:0000313" key="4">
    <source>
        <dbReference type="Proteomes" id="UP000248314"/>
    </source>
</evidence>
<dbReference type="GO" id="GO:0004049">
    <property type="term" value="F:anthranilate synthase activity"/>
    <property type="evidence" value="ECO:0007669"/>
    <property type="project" value="TreeGrafter"/>
</dbReference>
<dbReference type="PANTHER" id="PTHR43418">
    <property type="entry name" value="MULTIFUNCTIONAL TRYPTOPHAN BIOSYNTHESIS PROTEIN-RELATED"/>
    <property type="match status" value="1"/>
</dbReference>
<evidence type="ECO:0000256" key="1">
    <source>
        <dbReference type="ARBA" id="ARBA00022962"/>
    </source>
</evidence>
<feature type="domain" description="Glutamine amidotransferase" evidence="2">
    <location>
        <begin position="18"/>
        <end position="200"/>
    </location>
</feature>
<dbReference type="NCBIfam" id="TIGR00566">
    <property type="entry name" value="trpG_papA"/>
    <property type="match status" value="1"/>
</dbReference>
<dbReference type="InterPro" id="IPR006221">
    <property type="entry name" value="TrpG/PapA_dom"/>
</dbReference>
<evidence type="ECO:0000259" key="2">
    <source>
        <dbReference type="Pfam" id="PF00117"/>
    </source>
</evidence>
<reference evidence="3 4" key="1">
    <citation type="submission" date="2018-05" db="EMBL/GenBank/DDBJ databases">
        <title>Genomic Encyclopedia of Type Strains, Phase I: the one thousand microbial genomes (KMG-I) project.</title>
        <authorList>
            <person name="Kyrpides N."/>
        </authorList>
    </citation>
    <scope>NUCLEOTIDE SEQUENCE [LARGE SCALE GENOMIC DNA]</scope>
    <source>
        <strain evidence="3 4">DSM 15611</strain>
    </source>
</reference>
<dbReference type="PANTHER" id="PTHR43418:SF4">
    <property type="entry name" value="MULTIFUNCTIONAL TRYPTOPHAN BIOSYNTHESIS PROTEIN"/>
    <property type="match status" value="1"/>
</dbReference>
<dbReference type="Pfam" id="PF00117">
    <property type="entry name" value="GATase"/>
    <property type="match status" value="1"/>
</dbReference>
<dbReference type="GO" id="GO:0005829">
    <property type="term" value="C:cytosol"/>
    <property type="evidence" value="ECO:0007669"/>
    <property type="project" value="TreeGrafter"/>
</dbReference>
<keyword evidence="1" id="KW-0315">Glutamine amidotransferase</keyword>
<organism evidence="3 4">
    <name type="scientific">Hoylesella shahii DSM 15611 = JCM 12083</name>
    <dbReference type="NCBI Taxonomy" id="1122991"/>
    <lineage>
        <taxon>Bacteria</taxon>
        <taxon>Pseudomonadati</taxon>
        <taxon>Bacteroidota</taxon>
        <taxon>Bacteroidia</taxon>
        <taxon>Bacteroidales</taxon>
        <taxon>Prevotellaceae</taxon>
        <taxon>Hoylesella</taxon>
    </lineage>
</organism>
<dbReference type="CDD" id="cd01743">
    <property type="entry name" value="GATase1_Anthranilate_Synthase"/>
    <property type="match status" value="1"/>
</dbReference>
<dbReference type="SUPFAM" id="SSF52317">
    <property type="entry name" value="Class I glutamine amidotransferase-like"/>
    <property type="match status" value="1"/>
</dbReference>